<evidence type="ECO:0000256" key="2">
    <source>
        <dbReference type="SAM" id="Phobius"/>
    </source>
</evidence>
<feature type="transmembrane region" description="Helical" evidence="2">
    <location>
        <begin position="20"/>
        <end position="42"/>
    </location>
</feature>
<keyword evidence="2" id="KW-1133">Transmembrane helix</keyword>
<comment type="caution">
    <text evidence="4">The sequence shown here is derived from an EMBL/GenBank/DDBJ whole genome shotgun (WGS) entry which is preliminary data.</text>
</comment>
<feature type="region of interest" description="Disordered" evidence="1">
    <location>
        <begin position="46"/>
        <end position="75"/>
    </location>
</feature>
<keyword evidence="2" id="KW-0472">Membrane</keyword>
<keyword evidence="2" id="KW-0812">Transmembrane</keyword>
<gene>
    <name evidence="4" type="ORF">ACFQRF_15730</name>
</gene>
<name>A0ABW2KIY7_9ACTN</name>
<accession>A0ABW2KIY7</accession>
<proteinExistence type="predicted"/>
<dbReference type="Proteomes" id="UP001596540">
    <property type="component" value="Unassembled WGS sequence"/>
</dbReference>
<organism evidence="4 5">
    <name type="scientific">Marinactinospora rubrisoli</name>
    <dbReference type="NCBI Taxonomy" id="2715399"/>
    <lineage>
        <taxon>Bacteria</taxon>
        <taxon>Bacillati</taxon>
        <taxon>Actinomycetota</taxon>
        <taxon>Actinomycetes</taxon>
        <taxon>Streptosporangiales</taxon>
        <taxon>Nocardiopsidaceae</taxon>
        <taxon>Marinactinospora</taxon>
    </lineage>
</organism>
<dbReference type="RefSeq" id="WP_379871846.1">
    <property type="nucleotide sequence ID" value="NZ_JBHTBH010000007.1"/>
</dbReference>
<evidence type="ECO:0000313" key="5">
    <source>
        <dbReference type="Proteomes" id="UP001596540"/>
    </source>
</evidence>
<protein>
    <recommendedName>
        <fullName evidence="3">DUF8175 domain-containing protein</fullName>
    </recommendedName>
</protein>
<dbReference type="EMBL" id="JBHTBH010000007">
    <property type="protein sequence ID" value="MFC7329186.1"/>
    <property type="molecule type" value="Genomic_DNA"/>
</dbReference>
<dbReference type="Pfam" id="PF26526">
    <property type="entry name" value="DUF8175"/>
    <property type="match status" value="1"/>
</dbReference>
<reference evidence="5" key="1">
    <citation type="journal article" date="2019" name="Int. J. Syst. Evol. Microbiol.">
        <title>The Global Catalogue of Microorganisms (GCM) 10K type strain sequencing project: providing services to taxonomists for standard genome sequencing and annotation.</title>
        <authorList>
            <consortium name="The Broad Institute Genomics Platform"/>
            <consortium name="The Broad Institute Genome Sequencing Center for Infectious Disease"/>
            <person name="Wu L."/>
            <person name="Ma J."/>
        </authorList>
    </citation>
    <scope>NUCLEOTIDE SEQUENCE [LARGE SCALE GENOMIC DNA]</scope>
    <source>
        <strain evidence="5">CGMCC 4.7382</strain>
    </source>
</reference>
<feature type="compositionally biased region" description="Low complexity" evidence="1">
    <location>
        <begin position="51"/>
        <end position="65"/>
    </location>
</feature>
<evidence type="ECO:0000313" key="4">
    <source>
        <dbReference type="EMBL" id="MFC7329186.1"/>
    </source>
</evidence>
<keyword evidence="5" id="KW-1185">Reference proteome</keyword>
<evidence type="ECO:0000259" key="3">
    <source>
        <dbReference type="Pfam" id="PF26526"/>
    </source>
</evidence>
<sequence length="256" mass="26152">MAESDNEDIGGNPLATRGFILSAAVIGVVLVLAVVVVISILWGEDDGDPDATPSPGASSQPAASDAGEEEPAGEASVCGLDDVEMEGTLTEAPPDTEWELLGPFAVPSVEGAGPGRVEDDGFRDCYARTPTGALLAATNLAVLTSVPGLNEQAAAQLMAEGPGRDAALAEARNVADAGTSPEGSIQVAGFRFISYSGAETTVQIAYNTSVGAVAVLPVQLVWENGDWKAIVSEDGELPVPPYEVPDLTGFVRWSGA</sequence>
<evidence type="ECO:0000256" key="1">
    <source>
        <dbReference type="SAM" id="MobiDB-lite"/>
    </source>
</evidence>
<feature type="domain" description="DUF8175" evidence="3">
    <location>
        <begin position="62"/>
        <end position="252"/>
    </location>
</feature>
<dbReference type="InterPro" id="IPR058488">
    <property type="entry name" value="DUF8175"/>
</dbReference>